<sequence length="142" mass="16351">MTTKRDKRNGLCIIVVLCLVHQSLGACPRLEESSFELCQTPEDCCFLEPNYPIYQNGDRCLHGCSRVCYIDKKNCVNPCNSVVFDIQSCVNPDPEHCDVIPNTEVVQRRECFTGCRSIWNGYSRKGIGRKSCLWRFMHQSFF</sequence>
<evidence type="ECO:0000313" key="2">
    <source>
        <dbReference type="EnsemblMetazoa" id="G4519.2:cds"/>
    </source>
</evidence>
<feature type="signal peptide" evidence="1">
    <location>
        <begin position="1"/>
        <end position="25"/>
    </location>
</feature>
<proteinExistence type="predicted"/>
<keyword evidence="1" id="KW-0732">Signal</keyword>
<reference evidence="2" key="1">
    <citation type="submission" date="2022-08" db="UniProtKB">
        <authorList>
            <consortium name="EnsemblMetazoa"/>
        </authorList>
    </citation>
    <scope>IDENTIFICATION</scope>
    <source>
        <strain evidence="2">05x7-T-G4-1.051#20</strain>
    </source>
</reference>
<accession>A0A8W8N3S5</accession>
<organism evidence="2 3">
    <name type="scientific">Magallana gigas</name>
    <name type="common">Pacific oyster</name>
    <name type="synonym">Crassostrea gigas</name>
    <dbReference type="NCBI Taxonomy" id="29159"/>
    <lineage>
        <taxon>Eukaryota</taxon>
        <taxon>Metazoa</taxon>
        <taxon>Spiralia</taxon>
        <taxon>Lophotrochozoa</taxon>
        <taxon>Mollusca</taxon>
        <taxon>Bivalvia</taxon>
        <taxon>Autobranchia</taxon>
        <taxon>Pteriomorphia</taxon>
        <taxon>Ostreida</taxon>
        <taxon>Ostreoidea</taxon>
        <taxon>Ostreidae</taxon>
        <taxon>Magallana</taxon>
    </lineage>
</organism>
<feature type="chain" id="PRO_5036465285" description="WAP domain-containing protein" evidence="1">
    <location>
        <begin position="26"/>
        <end position="142"/>
    </location>
</feature>
<dbReference type="EnsemblMetazoa" id="G4519.2">
    <property type="protein sequence ID" value="G4519.2:cds"/>
    <property type="gene ID" value="G4519"/>
</dbReference>
<dbReference type="PROSITE" id="PS51257">
    <property type="entry name" value="PROKAR_LIPOPROTEIN"/>
    <property type="match status" value="1"/>
</dbReference>
<keyword evidence="3" id="KW-1185">Reference proteome</keyword>
<dbReference type="AlphaFoldDB" id="A0A8W8N3S5"/>
<evidence type="ECO:0000313" key="3">
    <source>
        <dbReference type="Proteomes" id="UP000005408"/>
    </source>
</evidence>
<name>A0A8W8N3S5_MAGGI</name>
<evidence type="ECO:0008006" key="4">
    <source>
        <dbReference type="Google" id="ProtNLM"/>
    </source>
</evidence>
<protein>
    <recommendedName>
        <fullName evidence="4">WAP domain-containing protein</fullName>
    </recommendedName>
</protein>
<dbReference type="Proteomes" id="UP000005408">
    <property type="component" value="Unassembled WGS sequence"/>
</dbReference>
<evidence type="ECO:0000256" key="1">
    <source>
        <dbReference type="SAM" id="SignalP"/>
    </source>
</evidence>